<keyword evidence="3" id="KW-1185">Reference proteome</keyword>
<dbReference type="Gene3D" id="3.40.50.10810">
    <property type="entry name" value="Tandem AAA-ATPase domain"/>
    <property type="match status" value="1"/>
</dbReference>
<dbReference type="InterPro" id="IPR027417">
    <property type="entry name" value="P-loop_NTPase"/>
</dbReference>
<dbReference type="InterPro" id="IPR038718">
    <property type="entry name" value="SNF2-like_sf"/>
</dbReference>
<accession>K1LPD6</accession>
<dbReference type="EMBL" id="AGYA01000025">
    <property type="protein sequence ID" value="EKB56611.1"/>
    <property type="molecule type" value="Genomic_DNA"/>
</dbReference>
<evidence type="ECO:0000313" key="2">
    <source>
        <dbReference type="EMBL" id="EKB56611.1"/>
    </source>
</evidence>
<dbReference type="Gene3D" id="3.40.50.300">
    <property type="entry name" value="P-loop containing nucleotide triphosphate hydrolases"/>
    <property type="match status" value="1"/>
</dbReference>
<evidence type="ECO:0000259" key="1">
    <source>
        <dbReference type="Pfam" id="PF00176"/>
    </source>
</evidence>
<dbReference type="OrthoDB" id="9760715at2"/>
<dbReference type="GO" id="GO:0005524">
    <property type="term" value="F:ATP binding"/>
    <property type="evidence" value="ECO:0007669"/>
    <property type="project" value="InterPro"/>
</dbReference>
<dbReference type="RefSeq" id="WP_002663491.1">
    <property type="nucleotide sequence ID" value="NZ_JH932293.1"/>
</dbReference>
<gene>
    <name evidence="2" type="ORF">HMPREF9699_01340</name>
</gene>
<dbReference type="AlphaFoldDB" id="K1LPD6"/>
<organism evidence="2 3">
    <name type="scientific">Bergeyella zoohelcum ATCC 43767</name>
    <dbReference type="NCBI Taxonomy" id="883096"/>
    <lineage>
        <taxon>Bacteria</taxon>
        <taxon>Pseudomonadati</taxon>
        <taxon>Bacteroidota</taxon>
        <taxon>Flavobacteriia</taxon>
        <taxon>Flavobacteriales</taxon>
        <taxon>Weeksellaceae</taxon>
        <taxon>Bergeyella</taxon>
    </lineage>
</organism>
<dbReference type="PANTHER" id="PTHR45629:SF7">
    <property type="entry name" value="DNA EXCISION REPAIR PROTEIN ERCC-6-RELATED"/>
    <property type="match status" value="1"/>
</dbReference>
<dbReference type="PATRIC" id="fig|883096.3.peg.1378"/>
<name>K1LPD6_9FLAO</name>
<protein>
    <recommendedName>
        <fullName evidence="1">SNF2 N-terminal domain-containing protein</fullName>
    </recommendedName>
</protein>
<reference evidence="2 3" key="1">
    <citation type="submission" date="2012-07" db="EMBL/GenBank/DDBJ databases">
        <title>The Genome Sequence of Bergeyella zoohelcum ATCC 43767.</title>
        <authorList>
            <consortium name="The Broad Institute Genome Sequencing Platform"/>
            <person name="Earl A."/>
            <person name="Ward D."/>
            <person name="Feldgarden M."/>
            <person name="Gevers D."/>
            <person name="Huys G."/>
            <person name="Walker B."/>
            <person name="Young S.K."/>
            <person name="Zeng Q."/>
            <person name="Gargeya S."/>
            <person name="Fitzgerald M."/>
            <person name="Haas B."/>
            <person name="Abouelleil A."/>
            <person name="Alvarado L."/>
            <person name="Arachchi H.M."/>
            <person name="Berlin A.M."/>
            <person name="Chapman S.B."/>
            <person name="Goldberg J."/>
            <person name="Griggs A."/>
            <person name="Gujja S."/>
            <person name="Hansen M."/>
            <person name="Howarth C."/>
            <person name="Imamovic A."/>
            <person name="Larimer J."/>
            <person name="McCowen C."/>
            <person name="Montmayeur A."/>
            <person name="Murphy C."/>
            <person name="Neiman D."/>
            <person name="Pearson M."/>
            <person name="Priest M."/>
            <person name="Roberts A."/>
            <person name="Saif S."/>
            <person name="Shea T."/>
            <person name="Sisk P."/>
            <person name="Sykes S."/>
            <person name="Wortman J."/>
            <person name="Nusbaum C."/>
            <person name="Birren B."/>
        </authorList>
    </citation>
    <scope>NUCLEOTIDE SEQUENCE [LARGE SCALE GENOMIC DNA]</scope>
    <source>
        <strain evidence="2 3">ATCC 43767</strain>
    </source>
</reference>
<dbReference type="STRING" id="883096.HMPREF9699_01340"/>
<comment type="caution">
    <text evidence="2">The sequence shown here is derived from an EMBL/GenBank/DDBJ whole genome shotgun (WGS) entry which is preliminary data.</text>
</comment>
<sequence length="407" mass="48036">MRLLPQQEKALAHRSDWKVGALFMKMGTGKTRVTVELVNQVEDLDLVVYVAPLRIIQPKEPNIPKISDEVQKWGGFKAKEVIYIGVETIGQSDRQFLQLFKKISTTWKTFLVVDESIKIKNIGAKRTQRLLQLSEMVEFKLILNGEPVTRDLLDLYPQMNFLDPRILRMSLPEFKNTFCRYTTVTKRFGGYKEYSKEFITGYENIDYLYSLIGQYVFESDLDLQIQQIYEDVSYSISDEDKQEYYRLKTEYLDDEKLMMMNNNIFLELTQKMQHGYCCSEEKFEAVKEWFGKYPEEKSIIFVKYIRSMEECKRRFPKATVLNYKTGSYGLNLQHLPYTVYFDKTWDYGDVAQSKHRNYRVGQEQDCRYLSLTGDVGLETLISENNKKKIGVSEYLKKISREQLRKVL</sequence>
<dbReference type="SUPFAM" id="SSF52540">
    <property type="entry name" value="P-loop containing nucleoside triphosphate hydrolases"/>
    <property type="match status" value="2"/>
</dbReference>
<dbReference type="InterPro" id="IPR050496">
    <property type="entry name" value="SNF2_RAD54_helicase_repair"/>
</dbReference>
<feature type="domain" description="SNF2 N-terminal" evidence="1">
    <location>
        <begin position="97"/>
        <end position="246"/>
    </location>
</feature>
<dbReference type="Pfam" id="PF00176">
    <property type="entry name" value="SNF2-rel_dom"/>
    <property type="match status" value="1"/>
</dbReference>
<dbReference type="eggNOG" id="COG0553">
    <property type="taxonomic scope" value="Bacteria"/>
</dbReference>
<dbReference type="InterPro" id="IPR000330">
    <property type="entry name" value="SNF2_N"/>
</dbReference>
<dbReference type="Proteomes" id="UP000006085">
    <property type="component" value="Unassembled WGS sequence"/>
</dbReference>
<dbReference type="PANTHER" id="PTHR45629">
    <property type="entry name" value="SNF2/RAD54 FAMILY MEMBER"/>
    <property type="match status" value="1"/>
</dbReference>
<dbReference type="HOGENOM" id="CLU_036991_0_0_10"/>
<evidence type="ECO:0000313" key="3">
    <source>
        <dbReference type="Proteomes" id="UP000006085"/>
    </source>
</evidence>
<proteinExistence type="predicted"/>